<evidence type="ECO:0000256" key="4">
    <source>
        <dbReference type="ARBA" id="ARBA00022475"/>
    </source>
</evidence>
<keyword evidence="11" id="KW-0482">Metalloprotease</keyword>
<dbReference type="PANTHER" id="PTHR35864">
    <property type="entry name" value="ZINC METALLOPROTEASE MJ0611-RELATED"/>
    <property type="match status" value="1"/>
</dbReference>
<keyword evidence="8" id="KW-0378">Hydrolase</keyword>
<organism evidence="15 16">
    <name type="scientific">Candidatus Fimimonas gallinarum</name>
    <dbReference type="NCBI Taxonomy" id="2840821"/>
    <lineage>
        <taxon>Bacteria</taxon>
        <taxon>Pseudomonadati</taxon>
        <taxon>Myxococcota</taxon>
        <taxon>Myxococcia</taxon>
        <taxon>Myxococcales</taxon>
        <taxon>Cystobacterineae</taxon>
        <taxon>Myxococcaceae</taxon>
        <taxon>Myxococcaceae incertae sedis</taxon>
        <taxon>Candidatus Fimimonas</taxon>
    </lineage>
</organism>
<keyword evidence="4" id="KW-1003">Cell membrane</keyword>
<evidence type="ECO:0000256" key="3">
    <source>
        <dbReference type="ARBA" id="ARBA00007931"/>
    </source>
</evidence>
<dbReference type="GO" id="GO:0008237">
    <property type="term" value="F:metallopeptidase activity"/>
    <property type="evidence" value="ECO:0007669"/>
    <property type="project" value="UniProtKB-KW"/>
</dbReference>
<feature type="transmembrane region" description="Helical" evidence="13">
    <location>
        <begin position="97"/>
        <end position="124"/>
    </location>
</feature>
<evidence type="ECO:0000256" key="10">
    <source>
        <dbReference type="ARBA" id="ARBA00022989"/>
    </source>
</evidence>
<dbReference type="GO" id="GO:0006508">
    <property type="term" value="P:proteolysis"/>
    <property type="evidence" value="ECO:0007669"/>
    <property type="project" value="UniProtKB-KW"/>
</dbReference>
<keyword evidence="5 15" id="KW-0645">Protease</keyword>
<evidence type="ECO:0000256" key="5">
    <source>
        <dbReference type="ARBA" id="ARBA00022670"/>
    </source>
</evidence>
<dbReference type="InterPro" id="IPR008915">
    <property type="entry name" value="Peptidase_M50"/>
</dbReference>
<evidence type="ECO:0000256" key="2">
    <source>
        <dbReference type="ARBA" id="ARBA00004651"/>
    </source>
</evidence>
<dbReference type="InterPro" id="IPR052348">
    <property type="entry name" value="Metallopeptidase_M50B"/>
</dbReference>
<feature type="transmembrane region" description="Helical" evidence="13">
    <location>
        <begin position="190"/>
        <end position="207"/>
    </location>
</feature>
<dbReference type="EMBL" id="DVHL01000033">
    <property type="protein sequence ID" value="HIR66014.1"/>
    <property type="molecule type" value="Genomic_DNA"/>
</dbReference>
<evidence type="ECO:0000256" key="1">
    <source>
        <dbReference type="ARBA" id="ARBA00001947"/>
    </source>
</evidence>
<comment type="similarity">
    <text evidence="3">Belongs to the peptidase M50B family.</text>
</comment>
<dbReference type="GO" id="GO:0005886">
    <property type="term" value="C:plasma membrane"/>
    <property type="evidence" value="ECO:0007669"/>
    <property type="project" value="UniProtKB-SubCell"/>
</dbReference>
<reference evidence="15" key="2">
    <citation type="journal article" date="2021" name="PeerJ">
        <title>Extensive microbial diversity within the chicken gut microbiome revealed by metagenomics and culture.</title>
        <authorList>
            <person name="Gilroy R."/>
            <person name="Ravi A."/>
            <person name="Getino M."/>
            <person name="Pursley I."/>
            <person name="Horton D.L."/>
            <person name="Alikhan N.F."/>
            <person name="Baker D."/>
            <person name="Gharbi K."/>
            <person name="Hall N."/>
            <person name="Watson M."/>
            <person name="Adriaenssens E.M."/>
            <person name="Foster-Nyarko E."/>
            <person name="Jarju S."/>
            <person name="Secka A."/>
            <person name="Antonio M."/>
            <person name="Oren A."/>
            <person name="Chaudhuri R.R."/>
            <person name="La Ragione R."/>
            <person name="Hildebrand F."/>
            <person name="Pallen M.J."/>
        </authorList>
    </citation>
    <scope>NUCLEOTIDE SEQUENCE</scope>
    <source>
        <strain evidence="15">CHK121-14286</strain>
    </source>
</reference>
<accession>A0A9D1E4L4</accession>
<evidence type="ECO:0000256" key="7">
    <source>
        <dbReference type="ARBA" id="ARBA00022723"/>
    </source>
</evidence>
<feature type="transmembrane region" description="Helical" evidence="13">
    <location>
        <begin position="66"/>
        <end position="85"/>
    </location>
</feature>
<feature type="transmembrane region" description="Helical" evidence="13">
    <location>
        <begin position="20"/>
        <end position="46"/>
    </location>
</feature>
<evidence type="ECO:0000256" key="13">
    <source>
        <dbReference type="SAM" id="Phobius"/>
    </source>
</evidence>
<dbReference type="Proteomes" id="UP000824200">
    <property type="component" value="Unassembled WGS sequence"/>
</dbReference>
<keyword evidence="6 13" id="KW-0812">Transmembrane</keyword>
<keyword evidence="12 13" id="KW-0472">Membrane</keyword>
<comment type="cofactor">
    <cofactor evidence="1">
        <name>Zn(2+)</name>
        <dbReference type="ChEBI" id="CHEBI:29105"/>
    </cofactor>
</comment>
<comment type="caution">
    <text evidence="15">The sequence shown here is derived from an EMBL/GenBank/DDBJ whole genome shotgun (WGS) entry which is preliminary data.</text>
</comment>
<dbReference type="InterPro" id="IPR044537">
    <property type="entry name" value="Rip2-like"/>
</dbReference>
<evidence type="ECO:0000256" key="8">
    <source>
        <dbReference type="ARBA" id="ARBA00022801"/>
    </source>
</evidence>
<keyword evidence="10 13" id="KW-1133">Transmembrane helix</keyword>
<dbReference type="PANTHER" id="PTHR35864:SF1">
    <property type="entry name" value="ZINC METALLOPROTEASE YWHC-RELATED"/>
    <property type="match status" value="1"/>
</dbReference>
<evidence type="ECO:0000313" key="16">
    <source>
        <dbReference type="Proteomes" id="UP000824200"/>
    </source>
</evidence>
<feature type="transmembrane region" description="Helical" evidence="13">
    <location>
        <begin position="136"/>
        <end position="162"/>
    </location>
</feature>
<evidence type="ECO:0000256" key="6">
    <source>
        <dbReference type="ARBA" id="ARBA00022692"/>
    </source>
</evidence>
<gene>
    <name evidence="15" type="ORF">IAC95_03955</name>
</gene>
<protein>
    <submittedName>
        <fullName evidence="15">Site-2 protease family protein</fullName>
    </submittedName>
</protein>
<proteinExistence type="inferred from homology"/>
<evidence type="ECO:0000259" key="14">
    <source>
        <dbReference type="Pfam" id="PF02163"/>
    </source>
</evidence>
<feature type="domain" description="Peptidase M50" evidence="14">
    <location>
        <begin position="25"/>
        <end position="199"/>
    </location>
</feature>
<sequence>MFIYDLLTEYGRGISREGLLNVVGFVFALVFALTFHEVAHGVVALWNGDNTAKASGRLSLNPAKHFDLMGLVFMLLVGFGWAKPVPVNPYNFKNRKLGAVTVSVAGVATNFLLAFLFALPVVLLQKVEVQINTPKYYALYCLLQFCYFMVVLNINFGLFNILPLYPLDGYRLLSCLVNERNGFMTFLRRYSFYIMLVLIALSYIPIVGDYSPLYLYIGWVGGKIQGGFFSFWGLLV</sequence>
<name>A0A9D1E4L4_9BACT</name>
<evidence type="ECO:0000256" key="12">
    <source>
        <dbReference type="ARBA" id="ARBA00023136"/>
    </source>
</evidence>
<feature type="transmembrane region" description="Helical" evidence="13">
    <location>
        <begin position="213"/>
        <end position="235"/>
    </location>
</feature>
<reference evidence="15" key="1">
    <citation type="submission" date="2020-10" db="EMBL/GenBank/DDBJ databases">
        <authorList>
            <person name="Gilroy R."/>
        </authorList>
    </citation>
    <scope>NUCLEOTIDE SEQUENCE</scope>
    <source>
        <strain evidence="15">CHK121-14286</strain>
    </source>
</reference>
<comment type="subcellular location">
    <subcellularLocation>
        <location evidence="2">Cell membrane</location>
        <topology evidence="2">Multi-pass membrane protein</topology>
    </subcellularLocation>
</comment>
<dbReference type="CDD" id="cd06158">
    <property type="entry name" value="S2P-M50_like_1"/>
    <property type="match status" value="1"/>
</dbReference>
<evidence type="ECO:0000313" key="15">
    <source>
        <dbReference type="EMBL" id="HIR66014.1"/>
    </source>
</evidence>
<dbReference type="GO" id="GO:0046872">
    <property type="term" value="F:metal ion binding"/>
    <property type="evidence" value="ECO:0007669"/>
    <property type="project" value="UniProtKB-KW"/>
</dbReference>
<evidence type="ECO:0000256" key="11">
    <source>
        <dbReference type="ARBA" id="ARBA00023049"/>
    </source>
</evidence>
<keyword evidence="9" id="KW-0862">Zinc</keyword>
<evidence type="ECO:0000256" key="9">
    <source>
        <dbReference type="ARBA" id="ARBA00022833"/>
    </source>
</evidence>
<keyword evidence="7" id="KW-0479">Metal-binding</keyword>
<dbReference type="Pfam" id="PF02163">
    <property type="entry name" value="Peptidase_M50"/>
    <property type="match status" value="1"/>
</dbReference>
<dbReference type="AlphaFoldDB" id="A0A9D1E4L4"/>